<dbReference type="PANTHER" id="PTHR16196:SF0">
    <property type="entry name" value="PRE-MRNA-SPLICING FACTOR CWC25 HOMOLOG"/>
    <property type="match status" value="1"/>
</dbReference>
<feature type="compositionally biased region" description="Basic and acidic residues" evidence="8">
    <location>
        <begin position="37"/>
        <end position="61"/>
    </location>
</feature>
<evidence type="ECO:0000256" key="7">
    <source>
        <dbReference type="ARBA" id="ARBA00023242"/>
    </source>
</evidence>
<feature type="compositionally biased region" description="Basic residues" evidence="8">
    <location>
        <begin position="167"/>
        <end position="177"/>
    </location>
</feature>
<feature type="compositionally biased region" description="Basic and acidic residues" evidence="8">
    <location>
        <begin position="219"/>
        <end position="288"/>
    </location>
</feature>
<dbReference type="InterPro" id="IPR022209">
    <property type="entry name" value="CWC25"/>
</dbReference>
<evidence type="ECO:0000256" key="8">
    <source>
        <dbReference type="SAM" id="MobiDB-lite"/>
    </source>
</evidence>
<comment type="subcellular location">
    <subcellularLocation>
        <location evidence="1">Nucleus</location>
    </subcellularLocation>
</comment>
<comment type="caution">
    <text evidence="10">The sequence shown here is derived from an EMBL/GenBank/DDBJ whole genome shotgun (WGS) entry which is preliminary data.</text>
</comment>
<evidence type="ECO:0000256" key="5">
    <source>
        <dbReference type="ARBA" id="ARBA00023054"/>
    </source>
</evidence>
<feature type="compositionally biased region" description="Polar residues" evidence="8">
    <location>
        <begin position="340"/>
        <end position="349"/>
    </location>
</feature>
<accession>A0A8H6W9X0</accession>
<feature type="region of interest" description="Disordered" evidence="8">
    <location>
        <begin position="37"/>
        <end position="63"/>
    </location>
</feature>
<feature type="compositionally biased region" description="Basic and acidic residues" evidence="8">
    <location>
        <begin position="298"/>
        <end position="308"/>
    </location>
</feature>
<dbReference type="Pfam" id="PF12542">
    <property type="entry name" value="CWC25"/>
    <property type="match status" value="1"/>
</dbReference>
<dbReference type="SMART" id="SM01083">
    <property type="entry name" value="Cir_N"/>
    <property type="match status" value="1"/>
</dbReference>
<dbReference type="InterPro" id="IPR019339">
    <property type="entry name" value="CIR_N_dom"/>
</dbReference>
<keyword evidence="3" id="KW-0507">mRNA processing</keyword>
<keyword evidence="7" id="KW-0539">Nucleus</keyword>
<dbReference type="Pfam" id="PF10197">
    <property type="entry name" value="Cir_N"/>
    <property type="match status" value="1"/>
</dbReference>
<dbReference type="GeneID" id="59344311"/>
<dbReference type="AlphaFoldDB" id="A0A8H6W9X0"/>
<dbReference type="OrthoDB" id="21123at2759"/>
<gene>
    <name evidence="10" type="ORF">MIND_00499900</name>
</gene>
<feature type="domain" description="CBF1-interacting co-repressor CIR N-terminal" evidence="9">
    <location>
        <begin position="11"/>
        <end position="47"/>
    </location>
</feature>
<keyword evidence="4" id="KW-0747">Spliceosome</keyword>
<dbReference type="GO" id="GO:0000398">
    <property type="term" value="P:mRNA splicing, via spliceosome"/>
    <property type="evidence" value="ECO:0007669"/>
    <property type="project" value="TreeGrafter"/>
</dbReference>
<evidence type="ECO:0000256" key="4">
    <source>
        <dbReference type="ARBA" id="ARBA00022728"/>
    </source>
</evidence>
<dbReference type="Proteomes" id="UP000636479">
    <property type="component" value="Unassembled WGS sequence"/>
</dbReference>
<keyword evidence="11" id="KW-1185">Reference proteome</keyword>
<dbReference type="EMBL" id="JACAZF010000004">
    <property type="protein sequence ID" value="KAF7307068.1"/>
    <property type="molecule type" value="Genomic_DNA"/>
</dbReference>
<evidence type="ECO:0000256" key="2">
    <source>
        <dbReference type="ARBA" id="ARBA00006695"/>
    </source>
</evidence>
<feature type="compositionally biased region" description="Basic and acidic residues" evidence="8">
    <location>
        <begin position="196"/>
        <end position="212"/>
    </location>
</feature>
<dbReference type="RefSeq" id="XP_037222087.1">
    <property type="nucleotide sequence ID" value="XM_037361795.1"/>
</dbReference>
<evidence type="ECO:0000313" key="11">
    <source>
        <dbReference type="Proteomes" id="UP000636479"/>
    </source>
</evidence>
<organism evidence="10 11">
    <name type="scientific">Mycena indigotica</name>
    <dbReference type="NCBI Taxonomy" id="2126181"/>
    <lineage>
        <taxon>Eukaryota</taxon>
        <taxon>Fungi</taxon>
        <taxon>Dikarya</taxon>
        <taxon>Basidiomycota</taxon>
        <taxon>Agaricomycotina</taxon>
        <taxon>Agaricomycetes</taxon>
        <taxon>Agaricomycetidae</taxon>
        <taxon>Agaricales</taxon>
        <taxon>Marasmiineae</taxon>
        <taxon>Mycenaceae</taxon>
        <taxon>Mycena</taxon>
    </lineage>
</organism>
<dbReference type="PANTHER" id="PTHR16196">
    <property type="entry name" value="CELL CYCLE CONTROL PROTEIN CWF25"/>
    <property type="match status" value="1"/>
</dbReference>
<evidence type="ECO:0000256" key="6">
    <source>
        <dbReference type="ARBA" id="ARBA00023187"/>
    </source>
</evidence>
<feature type="region of interest" description="Disordered" evidence="8">
    <location>
        <begin position="154"/>
        <end position="351"/>
    </location>
</feature>
<dbReference type="InterPro" id="IPR051376">
    <property type="entry name" value="CWC25_splicing_factor"/>
</dbReference>
<feature type="compositionally biased region" description="Basic residues" evidence="8">
    <location>
        <begin position="185"/>
        <end position="195"/>
    </location>
</feature>
<dbReference type="GO" id="GO:0005684">
    <property type="term" value="C:U2-type spliceosomal complex"/>
    <property type="evidence" value="ECO:0007669"/>
    <property type="project" value="TreeGrafter"/>
</dbReference>
<evidence type="ECO:0000256" key="3">
    <source>
        <dbReference type="ARBA" id="ARBA00022664"/>
    </source>
</evidence>
<keyword evidence="5" id="KW-0175">Coiled coil</keyword>
<protein>
    <submittedName>
        <fullName evidence="10">Cir-N domain-containing protein</fullName>
    </submittedName>
</protein>
<reference evidence="10" key="1">
    <citation type="submission" date="2020-05" db="EMBL/GenBank/DDBJ databases">
        <title>Mycena genomes resolve the evolution of fungal bioluminescence.</title>
        <authorList>
            <person name="Tsai I.J."/>
        </authorList>
    </citation>
    <scope>NUCLEOTIDE SEQUENCE</scope>
    <source>
        <strain evidence="10">171206Taipei</strain>
    </source>
</reference>
<evidence type="ECO:0000256" key="1">
    <source>
        <dbReference type="ARBA" id="ARBA00004123"/>
    </source>
</evidence>
<proteinExistence type="inferred from homology"/>
<keyword evidence="6" id="KW-0508">mRNA splicing</keyword>
<feature type="compositionally biased region" description="Basic and acidic residues" evidence="8">
    <location>
        <begin position="157"/>
        <end position="166"/>
    </location>
</feature>
<name>A0A8H6W9X0_9AGAR</name>
<evidence type="ECO:0000313" key="10">
    <source>
        <dbReference type="EMBL" id="KAF7307068.1"/>
    </source>
</evidence>
<sequence length="413" mass="48443">MGGGDLNMKKSWHPLLLKNQERVWQEEKKALEEKKKLDQLRKERDEERQMQELERLQEEKTGKKRQERLEWMYATPASGSSQNPNELEDYLLGKKRVDKILTADENAKLGAAHKNFIAVQNANTARDIASKIREDPLFAIKQQEQAAYQALLSNPLRLREMQERNGMKPKKDKKAKKLEKEERKRLKAERKHGRDRSRSRSPYRERSLSVDRHRSRRSLTPDRRRSRSPRYDERRERSYTPPRDHYRPSRRDSRSRSRTPPRREQDRVRTWPRSDDSDDNNGRRDSRGGKRARSRSPPRYDRNSDVKRARMSPPPPPRPQQPQTMASRAADDRAARLAAMQSNAQSMTVERQERLAALLEKEKAELARDEEARKRSKGMGDFLSHEQKKVFGGSIGLEDRIRRGKGGMVVDAD</sequence>
<comment type="similarity">
    <text evidence="2">Belongs to the CWC25 family.</text>
</comment>
<evidence type="ECO:0000259" key="9">
    <source>
        <dbReference type="SMART" id="SM01083"/>
    </source>
</evidence>